<name>A0ABW7X4E0_9NOCA</name>
<organism evidence="1 2">
    <name type="scientific">Nocardia xishanensis</name>
    <dbReference type="NCBI Taxonomy" id="238964"/>
    <lineage>
        <taxon>Bacteria</taxon>
        <taxon>Bacillati</taxon>
        <taxon>Actinomycetota</taxon>
        <taxon>Actinomycetes</taxon>
        <taxon>Mycobacteriales</taxon>
        <taxon>Nocardiaceae</taxon>
        <taxon>Nocardia</taxon>
    </lineage>
</organism>
<accession>A0ABW7X4E0</accession>
<dbReference type="Proteomes" id="UP001611415">
    <property type="component" value="Unassembled WGS sequence"/>
</dbReference>
<dbReference type="EMBL" id="JBIRYO010000014">
    <property type="protein sequence ID" value="MFI2475976.1"/>
    <property type="molecule type" value="Genomic_DNA"/>
</dbReference>
<dbReference type="InterPro" id="IPR046268">
    <property type="entry name" value="DUF6301"/>
</dbReference>
<proteinExistence type="predicted"/>
<dbReference type="RefSeq" id="WP_397093302.1">
    <property type="nucleotide sequence ID" value="NZ_JBIRYO010000014.1"/>
</dbReference>
<gene>
    <name evidence="1" type="ORF">ACH49W_21590</name>
</gene>
<dbReference type="Pfam" id="PF19818">
    <property type="entry name" value="DUF6301"/>
    <property type="match status" value="1"/>
</dbReference>
<keyword evidence="2" id="KW-1185">Reference proteome</keyword>
<evidence type="ECO:0000313" key="1">
    <source>
        <dbReference type="EMBL" id="MFI2475976.1"/>
    </source>
</evidence>
<sequence length="158" mass="18242">MRVANEFNWTWTSDDLPAFCERTGWQLTENERGELTLATNLEVNRGDVWLSLGDGIERGAARVINRIAFRVSDVVLDRPDLRPEFDKVFDAIAQRVFEVLGQRPTRWWVDPSRGLRWDMPNLVVTTTMTVSSVYVHIISPAHQRWNDENDASLERGND</sequence>
<evidence type="ECO:0000313" key="2">
    <source>
        <dbReference type="Proteomes" id="UP001611415"/>
    </source>
</evidence>
<reference evidence="1 2" key="1">
    <citation type="submission" date="2024-10" db="EMBL/GenBank/DDBJ databases">
        <title>The Natural Products Discovery Center: Release of the First 8490 Sequenced Strains for Exploring Actinobacteria Biosynthetic Diversity.</title>
        <authorList>
            <person name="Kalkreuter E."/>
            <person name="Kautsar S.A."/>
            <person name="Yang D."/>
            <person name="Bader C.D."/>
            <person name="Teijaro C.N."/>
            <person name="Fluegel L."/>
            <person name="Davis C.M."/>
            <person name="Simpson J.R."/>
            <person name="Lauterbach L."/>
            <person name="Steele A.D."/>
            <person name="Gui C."/>
            <person name="Meng S."/>
            <person name="Li G."/>
            <person name="Viehrig K."/>
            <person name="Ye F."/>
            <person name="Su P."/>
            <person name="Kiefer A.F."/>
            <person name="Nichols A."/>
            <person name="Cepeda A.J."/>
            <person name="Yan W."/>
            <person name="Fan B."/>
            <person name="Jiang Y."/>
            <person name="Adhikari A."/>
            <person name="Zheng C.-J."/>
            <person name="Schuster L."/>
            <person name="Cowan T.M."/>
            <person name="Smanski M.J."/>
            <person name="Chevrette M.G."/>
            <person name="De Carvalho L.P.S."/>
            <person name="Shen B."/>
        </authorList>
    </citation>
    <scope>NUCLEOTIDE SEQUENCE [LARGE SCALE GENOMIC DNA]</scope>
    <source>
        <strain evidence="1 2">NPDC019275</strain>
    </source>
</reference>
<comment type="caution">
    <text evidence="1">The sequence shown here is derived from an EMBL/GenBank/DDBJ whole genome shotgun (WGS) entry which is preliminary data.</text>
</comment>
<protein>
    <submittedName>
        <fullName evidence="1">DUF6301 family protein</fullName>
    </submittedName>
</protein>